<comment type="caution">
    <text evidence="2">The sequence shown here is derived from an EMBL/GenBank/DDBJ whole genome shotgun (WGS) entry which is preliminary data.</text>
</comment>
<dbReference type="Proteomes" id="UP001201262">
    <property type="component" value="Unassembled WGS sequence"/>
</dbReference>
<feature type="transmembrane region" description="Helical" evidence="1">
    <location>
        <begin position="78"/>
        <end position="96"/>
    </location>
</feature>
<keyword evidence="1" id="KW-0812">Transmembrane</keyword>
<feature type="transmembrane region" description="Helical" evidence="1">
    <location>
        <begin position="189"/>
        <end position="211"/>
    </location>
</feature>
<keyword evidence="3" id="KW-1185">Reference proteome</keyword>
<organism evidence="2 3">
    <name type="scientific">Talaromyces proteolyticus</name>
    <dbReference type="NCBI Taxonomy" id="1131652"/>
    <lineage>
        <taxon>Eukaryota</taxon>
        <taxon>Fungi</taxon>
        <taxon>Dikarya</taxon>
        <taxon>Ascomycota</taxon>
        <taxon>Pezizomycotina</taxon>
        <taxon>Eurotiomycetes</taxon>
        <taxon>Eurotiomycetidae</taxon>
        <taxon>Eurotiales</taxon>
        <taxon>Trichocomaceae</taxon>
        <taxon>Talaromyces</taxon>
        <taxon>Talaromyces sect. Bacilispori</taxon>
    </lineage>
</organism>
<dbReference type="GeneID" id="70246634"/>
<keyword evidence="1" id="KW-1133">Transmembrane helix</keyword>
<sequence>MKSNPLLNLDTKIGDAWFPRKLYNSKNWQYLCVLSGQLAGISYILSFVAIGGLPPVPSYWDADRVHEHYFKHENGCKAAAILLIMAGAFYLPWVAVISKHMRQIPNVDPILCDLQLVSGAVGFCTIFTVPGVILATLISRDYGPELTLLLSDLFWTMNNITWPAFWIQNWTLAWAVFADKSPNPIFPKVVGVVNVAAPVGGSLASGIHMQFYGPMARNGALAFWLPLGLFSVAYAADTLTLLWNIWTEPDMDAESECNLTAG</sequence>
<keyword evidence="1" id="KW-0472">Membrane</keyword>
<feature type="transmembrane region" description="Helical" evidence="1">
    <location>
        <begin position="223"/>
        <end position="246"/>
    </location>
</feature>
<gene>
    <name evidence="2" type="ORF">BGW36DRAFT_380564</name>
</gene>
<dbReference type="RefSeq" id="XP_046071194.1">
    <property type="nucleotide sequence ID" value="XM_046216347.1"/>
</dbReference>
<evidence type="ECO:0000256" key="1">
    <source>
        <dbReference type="SAM" id="Phobius"/>
    </source>
</evidence>
<reference evidence="2" key="1">
    <citation type="submission" date="2021-12" db="EMBL/GenBank/DDBJ databases">
        <title>Convergent genome expansion in fungi linked to evolution of root-endophyte symbiosis.</title>
        <authorList>
            <consortium name="DOE Joint Genome Institute"/>
            <person name="Ke Y.-H."/>
            <person name="Bonito G."/>
            <person name="Liao H.-L."/>
            <person name="Looney B."/>
            <person name="Rojas-Flechas A."/>
            <person name="Nash J."/>
            <person name="Hameed K."/>
            <person name="Schadt C."/>
            <person name="Martin F."/>
            <person name="Crous P.W."/>
            <person name="Miettinen O."/>
            <person name="Magnuson J.K."/>
            <person name="Labbe J."/>
            <person name="Jacobson D."/>
            <person name="Doktycz M.J."/>
            <person name="Veneault-Fourrey C."/>
            <person name="Kuo A."/>
            <person name="Mondo S."/>
            <person name="Calhoun S."/>
            <person name="Riley R."/>
            <person name="Ohm R."/>
            <person name="LaButti K."/>
            <person name="Andreopoulos B."/>
            <person name="Pangilinan J."/>
            <person name="Nolan M."/>
            <person name="Tritt A."/>
            <person name="Clum A."/>
            <person name="Lipzen A."/>
            <person name="Daum C."/>
            <person name="Barry K."/>
            <person name="Grigoriev I.V."/>
            <person name="Vilgalys R."/>
        </authorList>
    </citation>
    <scope>NUCLEOTIDE SEQUENCE</scope>
    <source>
        <strain evidence="2">PMI_201</strain>
    </source>
</reference>
<feature type="transmembrane region" description="Helical" evidence="1">
    <location>
        <begin position="159"/>
        <end position="177"/>
    </location>
</feature>
<evidence type="ECO:0000313" key="2">
    <source>
        <dbReference type="EMBL" id="KAH8696256.1"/>
    </source>
</evidence>
<name>A0AAD4KPD9_9EURO</name>
<dbReference type="EMBL" id="JAJTJA010000007">
    <property type="protein sequence ID" value="KAH8696256.1"/>
    <property type="molecule type" value="Genomic_DNA"/>
</dbReference>
<proteinExistence type="predicted"/>
<dbReference type="AlphaFoldDB" id="A0AAD4KPD9"/>
<feature type="transmembrane region" description="Helical" evidence="1">
    <location>
        <begin position="116"/>
        <end position="139"/>
    </location>
</feature>
<protein>
    <submittedName>
        <fullName evidence="2">Uncharacterized protein</fullName>
    </submittedName>
</protein>
<evidence type="ECO:0000313" key="3">
    <source>
        <dbReference type="Proteomes" id="UP001201262"/>
    </source>
</evidence>
<feature type="transmembrane region" description="Helical" evidence="1">
    <location>
        <begin position="30"/>
        <end position="50"/>
    </location>
</feature>
<accession>A0AAD4KPD9</accession>